<dbReference type="Gene3D" id="1.20.1280.50">
    <property type="match status" value="1"/>
</dbReference>
<dbReference type="AlphaFoldDB" id="A0AAV6J6S9"/>
<dbReference type="InterPro" id="IPR001810">
    <property type="entry name" value="F-box_dom"/>
</dbReference>
<evidence type="ECO:0000259" key="1">
    <source>
        <dbReference type="PROSITE" id="PS50181"/>
    </source>
</evidence>
<dbReference type="InterPro" id="IPR050796">
    <property type="entry name" value="SCF_F-box_component"/>
</dbReference>
<gene>
    <name evidence="2" type="ORF">RHGRI_022975</name>
</gene>
<keyword evidence="3" id="KW-1185">Reference proteome</keyword>
<dbReference type="PROSITE" id="PS50181">
    <property type="entry name" value="FBOX"/>
    <property type="match status" value="1"/>
</dbReference>
<accession>A0AAV6J6S9</accession>
<dbReference type="SMART" id="SM00256">
    <property type="entry name" value="FBOX"/>
    <property type="match status" value="1"/>
</dbReference>
<proteinExistence type="predicted"/>
<sequence length="80" mass="9216">MDFPKDIILELLLRLPVKSFMRFKCVSSEWNDMISDAAFRKNWKTNQPASFTMVFHSIYPKKAMLGQPSSSTLPMSTGRN</sequence>
<reference evidence="2" key="1">
    <citation type="submission" date="2020-08" db="EMBL/GenBank/DDBJ databases">
        <title>Plant Genome Project.</title>
        <authorList>
            <person name="Zhang R.-G."/>
        </authorList>
    </citation>
    <scope>NUCLEOTIDE SEQUENCE</scope>
    <source>
        <strain evidence="2">WSP0</strain>
        <tissue evidence="2">Leaf</tissue>
    </source>
</reference>
<comment type="caution">
    <text evidence="2">The sequence shown here is derived from an EMBL/GenBank/DDBJ whole genome shotgun (WGS) entry which is preliminary data.</text>
</comment>
<dbReference type="Proteomes" id="UP000823749">
    <property type="component" value="Chromosome 8"/>
</dbReference>
<name>A0AAV6J6S9_9ERIC</name>
<dbReference type="SUPFAM" id="SSF81383">
    <property type="entry name" value="F-box domain"/>
    <property type="match status" value="1"/>
</dbReference>
<dbReference type="EMBL" id="JACTNZ010000008">
    <property type="protein sequence ID" value="KAG5535040.1"/>
    <property type="molecule type" value="Genomic_DNA"/>
</dbReference>
<feature type="domain" description="F-box" evidence="1">
    <location>
        <begin position="1"/>
        <end position="46"/>
    </location>
</feature>
<dbReference type="PANTHER" id="PTHR31672">
    <property type="entry name" value="BNACNNG10540D PROTEIN"/>
    <property type="match status" value="1"/>
</dbReference>
<protein>
    <recommendedName>
        <fullName evidence="1">F-box domain-containing protein</fullName>
    </recommendedName>
</protein>
<dbReference type="InterPro" id="IPR036047">
    <property type="entry name" value="F-box-like_dom_sf"/>
</dbReference>
<dbReference type="Pfam" id="PF00646">
    <property type="entry name" value="F-box"/>
    <property type="match status" value="1"/>
</dbReference>
<evidence type="ECO:0000313" key="3">
    <source>
        <dbReference type="Proteomes" id="UP000823749"/>
    </source>
</evidence>
<evidence type="ECO:0000313" key="2">
    <source>
        <dbReference type="EMBL" id="KAG5535040.1"/>
    </source>
</evidence>
<organism evidence="2 3">
    <name type="scientific">Rhododendron griersonianum</name>
    <dbReference type="NCBI Taxonomy" id="479676"/>
    <lineage>
        <taxon>Eukaryota</taxon>
        <taxon>Viridiplantae</taxon>
        <taxon>Streptophyta</taxon>
        <taxon>Embryophyta</taxon>
        <taxon>Tracheophyta</taxon>
        <taxon>Spermatophyta</taxon>
        <taxon>Magnoliopsida</taxon>
        <taxon>eudicotyledons</taxon>
        <taxon>Gunneridae</taxon>
        <taxon>Pentapetalae</taxon>
        <taxon>asterids</taxon>
        <taxon>Ericales</taxon>
        <taxon>Ericaceae</taxon>
        <taxon>Ericoideae</taxon>
        <taxon>Rhodoreae</taxon>
        <taxon>Rhododendron</taxon>
    </lineage>
</organism>